<organism evidence="4 5">
    <name type="scientific">Umbra pygmaea</name>
    <name type="common">Eastern mudminnow</name>
    <dbReference type="NCBI Taxonomy" id="75934"/>
    <lineage>
        <taxon>Eukaryota</taxon>
        <taxon>Metazoa</taxon>
        <taxon>Chordata</taxon>
        <taxon>Craniata</taxon>
        <taxon>Vertebrata</taxon>
        <taxon>Euteleostomi</taxon>
        <taxon>Actinopterygii</taxon>
        <taxon>Neopterygii</taxon>
        <taxon>Teleostei</taxon>
        <taxon>Protacanthopterygii</taxon>
        <taxon>Esociformes</taxon>
        <taxon>Umbridae</taxon>
        <taxon>Umbra</taxon>
    </lineage>
</organism>
<dbReference type="Pfam" id="PF25818">
    <property type="entry name" value="MTRES1_C"/>
    <property type="match status" value="1"/>
</dbReference>
<comment type="caution">
    <text evidence="4">The sequence shown here is derived from an EMBL/GenBank/DDBJ whole genome shotgun (WGS) entry which is preliminary data.</text>
</comment>
<dbReference type="EMBL" id="JAGEUA010000007">
    <property type="protein sequence ID" value="KAL0969656.1"/>
    <property type="molecule type" value="Genomic_DNA"/>
</dbReference>
<feature type="domain" description="Mitochondrial transcription rescue factor 1 C-terminal" evidence="3">
    <location>
        <begin position="136"/>
        <end position="238"/>
    </location>
</feature>
<dbReference type="PANTHER" id="PTHR13633">
    <property type="entry name" value="MITOCHONDRIAL TRANSCRIPTION RESCUE FACTOR 1"/>
    <property type="match status" value="1"/>
</dbReference>
<proteinExistence type="predicted"/>
<dbReference type="Proteomes" id="UP001557470">
    <property type="component" value="Unassembled WGS sequence"/>
</dbReference>
<feature type="compositionally biased region" description="Acidic residues" evidence="2">
    <location>
        <begin position="106"/>
        <end position="129"/>
    </location>
</feature>
<evidence type="ECO:0000256" key="1">
    <source>
        <dbReference type="PROSITE-ProRule" id="PRU00182"/>
    </source>
</evidence>
<dbReference type="AlphaFoldDB" id="A0ABD0WVL1"/>
<feature type="region of interest" description="Disordered" evidence="2">
    <location>
        <begin position="98"/>
        <end position="134"/>
    </location>
</feature>
<keyword evidence="5" id="KW-1185">Reference proteome</keyword>
<reference evidence="4 5" key="1">
    <citation type="submission" date="2024-06" db="EMBL/GenBank/DDBJ databases">
        <authorList>
            <person name="Pan Q."/>
            <person name="Wen M."/>
            <person name="Jouanno E."/>
            <person name="Zahm M."/>
            <person name="Klopp C."/>
            <person name="Cabau C."/>
            <person name="Louis A."/>
            <person name="Berthelot C."/>
            <person name="Parey E."/>
            <person name="Roest Crollius H."/>
            <person name="Montfort J."/>
            <person name="Robinson-Rechavi M."/>
            <person name="Bouchez O."/>
            <person name="Lampietro C."/>
            <person name="Lopez Roques C."/>
            <person name="Donnadieu C."/>
            <person name="Postlethwait J."/>
            <person name="Bobe J."/>
            <person name="Verreycken H."/>
            <person name="Guiguen Y."/>
        </authorList>
    </citation>
    <scope>NUCLEOTIDE SEQUENCE [LARGE SCALE GENOMIC DNA]</scope>
    <source>
        <strain evidence="4">Up_M1</strain>
        <tissue evidence="4">Testis</tissue>
    </source>
</reference>
<evidence type="ECO:0000256" key="2">
    <source>
        <dbReference type="SAM" id="MobiDB-lite"/>
    </source>
</evidence>
<dbReference type="PROSITE" id="PS50889">
    <property type="entry name" value="S4"/>
    <property type="match status" value="1"/>
</dbReference>
<dbReference type="InterPro" id="IPR057896">
    <property type="entry name" value="MTRES1_C"/>
</dbReference>
<evidence type="ECO:0000313" key="4">
    <source>
        <dbReference type="EMBL" id="KAL0969656.1"/>
    </source>
</evidence>
<dbReference type="GO" id="GO:0003723">
    <property type="term" value="F:RNA binding"/>
    <property type="evidence" value="ECO:0007669"/>
    <property type="project" value="UniProtKB-KW"/>
</dbReference>
<sequence>MKETHLKIKQEARRSYSMQGFLIQALALRQLGRLSTRKLLKPGHGLYRTEWCPRTLHTRQLFGSTSVLTLGTHKLPTCWNSAKTWSIINQVRFKSNKKKGGGKAVEEDDDDDDKDPEDSDYEEEPEDDPSIPKDYKDIEKYVQSFRYDVIMKAGLDIARNKVEDAFYGNKLRLNGKKLIKKSTLVKVEDTLDLVLSENKETDTVILLRIIIKKELGENRDGDRCKVVLRRWKNLELPKQDVFKQ</sequence>
<gene>
    <name evidence="4" type="ORF">UPYG_G00230360</name>
</gene>
<evidence type="ECO:0000313" key="5">
    <source>
        <dbReference type="Proteomes" id="UP001557470"/>
    </source>
</evidence>
<keyword evidence="1" id="KW-0694">RNA-binding</keyword>
<evidence type="ECO:0000259" key="3">
    <source>
        <dbReference type="Pfam" id="PF25818"/>
    </source>
</evidence>
<dbReference type="PANTHER" id="PTHR13633:SF3">
    <property type="entry name" value="MITOCHONDRIAL TRANSCRIPTION RESCUE FACTOR 1"/>
    <property type="match status" value="1"/>
</dbReference>
<name>A0ABD0WVL1_UMBPY</name>
<protein>
    <recommendedName>
        <fullName evidence="3">Mitochondrial transcription rescue factor 1 C-terminal domain-containing protein</fullName>
    </recommendedName>
</protein>
<accession>A0ABD0WVL1</accession>